<dbReference type="EMBL" id="UOYO01000027">
    <property type="protein sequence ID" value="VAY87693.1"/>
    <property type="molecule type" value="Genomic_DNA"/>
</dbReference>
<protein>
    <submittedName>
        <fullName evidence="1">Type III restriction enzyme, res subunit:DEAD/DEAH box helicase, N-terminal</fullName>
    </submittedName>
</protein>
<organism evidence="1">
    <name type="scientific">hydrothermal vent metagenome</name>
    <dbReference type="NCBI Taxonomy" id="652676"/>
    <lineage>
        <taxon>unclassified sequences</taxon>
        <taxon>metagenomes</taxon>
        <taxon>ecological metagenomes</taxon>
    </lineage>
</organism>
<dbReference type="GO" id="GO:0004386">
    <property type="term" value="F:helicase activity"/>
    <property type="evidence" value="ECO:0007669"/>
    <property type="project" value="UniProtKB-KW"/>
</dbReference>
<name>A0A3B1E593_9ZZZZ</name>
<proteinExistence type="predicted"/>
<keyword evidence="1" id="KW-0378">Hydrolase</keyword>
<evidence type="ECO:0000313" key="1">
    <source>
        <dbReference type="EMBL" id="VAY87693.1"/>
    </source>
</evidence>
<keyword evidence="1" id="KW-0547">Nucleotide-binding</keyword>
<sequence>MPSIAIREGVKKSLQITVEHFKNMYNKKLRYFIYDTKNSSNLTNISTFSNSSQIEVMIMNYQAFATTSKESRKIYEKQDFMQSPISSKPIDVISSTKPILIIDEPQRLGVTAEKKLKEFDALFTLRYSATHKKGFDFHKVYRLDAIDAYNKKLVKRISVKAIDVKSDSATGGYIFLDSIKISKQDPTALIEIDMKLKSSIVKKNVRVSEGDNIYDISNKLRQYQDEFIAKKIRADTNSIEFLNGIKIYAGGAVGSVAEKHLRRIQINKRNYKKSYTKRERII</sequence>
<keyword evidence="1" id="KW-0347">Helicase</keyword>
<keyword evidence="1" id="KW-0067">ATP-binding</keyword>
<gene>
    <name evidence="1" type="ORF">MNB_ARC-1_321</name>
</gene>
<reference evidence="1" key="1">
    <citation type="submission" date="2018-10" db="EMBL/GenBank/DDBJ databases">
        <authorList>
            <person name="Aoki K."/>
        </authorList>
    </citation>
    <scope>NUCLEOTIDE SEQUENCE</scope>
</reference>
<dbReference type="AlphaFoldDB" id="A0A3B1E593"/>
<accession>A0A3B1E593</accession>